<comment type="subcellular location">
    <subcellularLocation>
        <location evidence="1">Cell membrane</location>
        <topology evidence="1">Multi-pass membrane protein</topology>
    </subcellularLocation>
</comment>
<feature type="transmembrane region" description="Helical" evidence="8">
    <location>
        <begin position="312"/>
        <end position="339"/>
    </location>
</feature>
<evidence type="ECO:0000256" key="4">
    <source>
        <dbReference type="ARBA" id="ARBA00022692"/>
    </source>
</evidence>
<dbReference type="PANTHER" id="PTHR23517:SF2">
    <property type="entry name" value="MULTIDRUG RESISTANCE PROTEIN MDTH"/>
    <property type="match status" value="1"/>
</dbReference>
<feature type="transmembrane region" description="Helical" evidence="8">
    <location>
        <begin position="282"/>
        <end position="306"/>
    </location>
</feature>
<evidence type="ECO:0000256" key="6">
    <source>
        <dbReference type="ARBA" id="ARBA00023136"/>
    </source>
</evidence>
<reference evidence="9 10" key="1">
    <citation type="submission" date="2020-08" db="EMBL/GenBank/DDBJ databases">
        <title>Genomic Encyclopedia of Type Strains, Phase IV (KMG-IV): sequencing the most valuable type-strain genomes for metagenomic binning, comparative biology and taxonomic classification.</title>
        <authorList>
            <person name="Goeker M."/>
        </authorList>
    </citation>
    <scope>NUCLEOTIDE SEQUENCE [LARGE SCALE GENOMIC DNA]</scope>
    <source>
        <strain evidence="9 10">YIM 65646</strain>
    </source>
</reference>
<dbReference type="InterPro" id="IPR050171">
    <property type="entry name" value="MFS_Transporters"/>
</dbReference>
<dbReference type="Pfam" id="PF07690">
    <property type="entry name" value="MFS_1"/>
    <property type="match status" value="1"/>
</dbReference>
<organism evidence="9 10">
    <name type="scientific">Phytomonospora endophytica</name>
    <dbReference type="NCBI Taxonomy" id="714109"/>
    <lineage>
        <taxon>Bacteria</taxon>
        <taxon>Bacillati</taxon>
        <taxon>Actinomycetota</taxon>
        <taxon>Actinomycetes</taxon>
        <taxon>Micromonosporales</taxon>
        <taxon>Micromonosporaceae</taxon>
        <taxon>Phytomonospora</taxon>
    </lineage>
</organism>
<dbReference type="Proteomes" id="UP000548476">
    <property type="component" value="Unassembled WGS sequence"/>
</dbReference>
<dbReference type="PANTHER" id="PTHR23517">
    <property type="entry name" value="RESISTANCE PROTEIN MDTM, PUTATIVE-RELATED-RELATED"/>
    <property type="match status" value="1"/>
</dbReference>
<dbReference type="GO" id="GO:0022857">
    <property type="term" value="F:transmembrane transporter activity"/>
    <property type="evidence" value="ECO:0007669"/>
    <property type="project" value="InterPro"/>
</dbReference>
<feature type="transmembrane region" description="Helical" evidence="8">
    <location>
        <begin position="150"/>
        <end position="170"/>
    </location>
</feature>
<feature type="transmembrane region" description="Helical" evidence="8">
    <location>
        <begin position="351"/>
        <end position="370"/>
    </location>
</feature>
<name>A0A841FZ60_9ACTN</name>
<feature type="transmembrane region" description="Helical" evidence="8">
    <location>
        <begin position="84"/>
        <end position="102"/>
    </location>
</feature>
<keyword evidence="6 8" id="KW-0472">Membrane</keyword>
<feature type="transmembrane region" description="Helical" evidence="8">
    <location>
        <begin position="254"/>
        <end position="275"/>
    </location>
</feature>
<dbReference type="SUPFAM" id="SSF103473">
    <property type="entry name" value="MFS general substrate transporter"/>
    <property type="match status" value="1"/>
</dbReference>
<feature type="transmembrane region" description="Helical" evidence="8">
    <location>
        <begin position="21"/>
        <end position="45"/>
    </location>
</feature>
<feature type="transmembrane region" description="Helical" evidence="8">
    <location>
        <begin position="176"/>
        <end position="198"/>
    </location>
</feature>
<protein>
    <submittedName>
        <fullName evidence="9">MFS family permease</fullName>
    </submittedName>
</protein>
<keyword evidence="5 8" id="KW-1133">Transmembrane helix</keyword>
<dbReference type="EMBL" id="JACHGT010000018">
    <property type="protein sequence ID" value="MBB6038812.1"/>
    <property type="molecule type" value="Genomic_DNA"/>
</dbReference>
<feature type="transmembrane region" description="Helical" evidence="8">
    <location>
        <begin position="51"/>
        <end position="72"/>
    </location>
</feature>
<keyword evidence="2" id="KW-0813">Transport</keyword>
<evidence type="ECO:0000256" key="8">
    <source>
        <dbReference type="SAM" id="Phobius"/>
    </source>
</evidence>
<gene>
    <name evidence="9" type="ORF">HNR73_006698</name>
</gene>
<dbReference type="Gene3D" id="1.20.1250.20">
    <property type="entry name" value="MFS general substrate transporter like domains"/>
    <property type="match status" value="2"/>
</dbReference>
<evidence type="ECO:0000256" key="5">
    <source>
        <dbReference type="ARBA" id="ARBA00022989"/>
    </source>
</evidence>
<dbReference type="AlphaFoldDB" id="A0A841FZ60"/>
<evidence type="ECO:0000313" key="10">
    <source>
        <dbReference type="Proteomes" id="UP000548476"/>
    </source>
</evidence>
<sequence length="425" mass="42731">MATTTTIRPRALIRASGGPRYAVAMAVDALGTGLLRPFLLLYGVMVLELSPAATGIAMTAGVVVALACTPAVGRWLDRGARSTVVAASMLVRVVGVALLLAAPTGHVWLFTAAVLFLGIGNQAWPAAHAALVATVAHGRERDAALAAGRALRNAGLGVGALLATACLAGGPTALQALAAVTGLAYLAAATLAWSVHLHTTPATAPTGDHADRPPPRMRALLAANVIYVFCLNVPEIALPLVLVTQLHASPAWSAAIFVANTVLVVTLQVPVTVLLSRFSRRAVLAFGGLVIAASYLGFLAATALGHGWAAPAVAAVSVVCTIGEIIYAGSSTALVTALAPPHALGRALARFQLSTGLGLAVSPAVITSLASLGSGALWGGLAAGTLASAAAVAAERDGGPRRRRDDVAADALDAARPSERAVAPR</sequence>
<comment type="caution">
    <text evidence="9">The sequence shown here is derived from an EMBL/GenBank/DDBJ whole genome shotgun (WGS) entry which is preliminary data.</text>
</comment>
<dbReference type="RefSeq" id="WP_184791631.1">
    <property type="nucleotide sequence ID" value="NZ_BONT01000060.1"/>
</dbReference>
<dbReference type="InterPro" id="IPR011701">
    <property type="entry name" value="MFS"/>
</dbReference>
<evidence type="ECO:0000256" key="2">
    <source>
        <dbReference type="ARBA" id="ARBA00022448"/>
    </source>
</evidence>
<accession>A0A841FZ60</accession>
<keyword evidence="10" id="KW-1185">Reference proteome</keyword>
<feature type="transmembrane region" description="Helical" evidence="8">
    <location>
        <begin position="376"/>
        <end position="394"/>
    </location>
</feature>
<feature type="compositionally biased region" description="Basic and acidic residues" evidence="7">
    <location>
        <begin position="395"/>
        <end position="407"/>
    </location>
</feature>
<evidence type="ECO:0000313" key="9">
    <source>
        <dbReference type="EMBL" id="MBB6038812.1"/>
    </source>
</evidence>
<keyword evidence="3" id="KW-1003">Cell membrane</keyword>
<dbReference type="InterPro" id="IPR036259">
    <property type="entry name" value="MFS_trans_sf"/>
</dbReference>
<evidence type="ECO:0000256" key="3">
    <source>
        <dbReference type="ARBA" id="ARBA00022475"/>
    </source>
</evidence>
<proteinExistence type="predicted"/>
<dbReference type="GO" id="GO:0005886">
    <property type="term" value="C:plasma membrane"/>
    <property type="evidence" value="ECO:0007669"/>
    <property type="project" value="UniProtKB-SubCell"/>
</dbReference>
<feature type="region of interest" description="Disordered" evidence="7">
    <location>
        <begin position="395"/>
        <end position="425"/>
    </location>
</feature>
<feature type="transmembrane region" description="Helical" evidence="8">
    <location>
        <begin position="108"/>
        <end position="138"/>
    </location>
</feature>
<evidence type="ECO:0000256" key="7">
    <source>
        <dbReference type="SAM" id="MobiDB-lite"/>
    </source>
</evidence>
<keyword evidence="4 8" id="KW-0812">Transmembrane</keyword>
<feature type="transmembrane region" description="Helical" evidence="8">
    <location>
        <begin position="219"/>
        <end position="242"/>
    </location>
</feature>
<evidence type="ECO:0000256" key="1">
    <source>
        <dbReference type="ARBA" id="ARBA00004651"/>
    </source>
</evidence>